<evidence type="ECO:0000259" key="1">
    <source>
        <dbReference type="Pfam" id="PF13439"/>
    </source>
</evidence>
<accession>A0A383DQP0</accession>
<reference evidence="2" key="1">
    <citation type="submission" date="2018-05" db="EMBL/GenBank/DDBJ databases">
        <authorList>
            <person name="Lanie J.A."/>
            <person name="Ng W.-L."/>
            <person name="Kazmierczak K.M."/>
            <person name="Andrzejewski T.M."/>
            <person name="Davidsen T.M."/>
            <person name="Wayne K.J."/>
            <person name="Tettelin H."/>
            <person name="Glass J.I."/>
            <person name="Rusch D."/>
            <person name="Podicherti R."/>
            <person name="Tsui H.-C.T."/>
            <person name="Winkler M.E."/>
        </authorList>
    </citation>
    <scope>NUCLEOTIDE SEQUENCE</scope>
</reference>
<dbReference type="InterPro" id="IPR028098">
    <property type="entry name" value="Glyco_trans_4-like_N"/>
</dbReference>
<name>A0A383DQP0_9ZZZZ</name>
<sequence>MRLKSILIVVDKFPTTFGHSTYVKEVAVKLQKMEFKVAIGAFTFTEEPPKNVEKVFLNKTMLFSKKNALKFDIIHLHQSKMTYFFLFNKRNTPVIFHYHGASNFIQRLNFKISMCLFYKKISKIIPVSYTALDQIKMMSKKIPPVKVIFNGVDYNFFNDNKSID</sequence>
<dbReference type="EMBL" id="UINC01219369">
    <property type="protein sequence ID" value="SVE46811.1"/>
    <property type="molecule type" value="Genomic_DNA"/>
</dbReference>
<feature type="non-terminal residue" evidence="2">
    <location>
        <position position="164"/>
    </location>
</feature>
<protein>
    <recommendedName>
        <fullName evidence="1">Glycosyltransferase subfamily 4-like N-terminal domain-containing protein</fullName>
    </recommendedName>
</protein>
<evidence type="ECO:0000313" key="2">
    <source>
        <dbReference type="EMBL" id="SVE46811.1"/>
    </source>
</evidence>
<organism evidence="2">
    <name type="scientific">marine metagenome</name>
    <dbReference type="NCBI Taxonomy" id="408172"/>
    <lineage>
        <taxon>unclassified sequences</taxon>
        <taxon>metagenomes</taxon>
        <taxon>ecological metagenomes</taxon>
    </lineage>
</organism>
<proteinExistence type="predicted"/>
<dbReference type="Gene3D" id="3.40.50.2000">
    <property type="entry name" value="Glycogen Phosphorylase B"/>
    <property type="match status" value="1"/>
</dbReference>
<dbReference type="Pfam" id="PF13439">
    <property type="entry name" value="Glyco_transf_4"/>
    <property type="match status" value="1"/>
</dbReference>
<dbReference type="AlphaFoldDB" id="A0A383DQP0"/>
<dbReference type="SUPFAM" id="SSF53756">
    <property type="entry name" value="UDP-Glycosyltransferase/glycogen phosphorylase"/>
    <property type="match status" value="1"/>
</dbReference>
<gene>
    <name evidence="2" type="ORF">METZ01_LOCUS499665</name>
</gene>
<feature type="domain" description="Glycosyltransferase subfamily 4-like N-terminal" evidence="1">
    <location>
        <begin position="19"/>
        <end position="154"/>
    </location>
</feature>